<name>A0ABW7W727_9NOCA</name>
<proteinExistence type="predicted"/>
<dbReference type="RefSeq" id="WP_397065572.1">
    <property type="nucleotide sequence ID" value="NZ_JBIRYL010000013.1"/>
</dbReference>
<feature type="chain" id="PRO_5046520462" evidence="1">
    <location>
        <begin position="27"/>
        <end position="66"/>
    </location>
</feature>
<sequence>MTALRGTLTAALIGAASLAGAGAATAAPLSLEAPTPAPAESVATADCTGVIHPLGQLSCLLSSLSG</sequence>
<comment type="caution">
    <text evidence="2">The sequence shown here is derived from an EMBL/GenBank/DDBJ whole genome shotgun (WGS) entry which is preliminary data.</text>
</comment>
<protein>
    <submittedName>
        <fullName evidence="2">Uncharacterized protein</fullName>
    </submittedName>
</protein>
<evidence type="ECO:0000313" key="3">
    <source>
        <dbReference type="Proteomes" id="UP001611494"/>
    </source>
</evidence>
<gene>
    <name evidence="2" type="ORF">ACH49Z_26405</name>
</gene>
<reference evidence="2 3" key="1">
    <citation type="submission" date="2024-10" db="EMBL/GenBank/DDBJ databases">
        <title>The Natural Products Discovery Center: Release of the First 8490 Sequenced Strains for Exploring Actinobacteria Biosynthetic Diversity.</title>
        <authorList>
            <person name="Kalkreuter E."/>
            <person name="Kautsar S.A."/>
            <person name="Yang D."/>
            <person name="Bader C.D."/>
            <person name="Teijaro C.N."/>
            <person name="Fluegel L."/>
            <person name="Davis C.M."/>
            <person name="Simpson J.R."/>
            <person name="Lauterbach L."/>
            <person name="Steele A.D."/>
            <person name="Gui C."/>
            <person name="Meng S."/>
            <person name="Li G."/>
            <person name="Viehrig K."/>
            <person name="Ye F."/>
            <person name="Su P."/>
            <person name="Kiefer A.F."/>
            <person name="Nichols A."/>
            <person name="Cepeda A.J."/>
            <person name="Yan W."/>
            <person name="Fan B."/>
            <person name="Jiang Y."/>
            <person name="Adhikari A."/>
            <person name="Zheng C.-J."/>
            <person name="Schuster L."/>
            <person name="Cowan T.M."/>
            <person name="Smanski M.J."/>
            <person name="Chevrette M.G."/>
            <person name="De Carvalho L.P.S."/>
            <person name="Shen B."/>
        </authorList>
    </citation>
    <scope>NUCLEOTIDE SEQUENCE [LARGE SCALE GENOMIC DNA]</scope>
    <source>
        <strain evidence="2 3">NPDC019377</strain>
    </source>
</reference>
<evidence type="ECO:0000256" key="1">
    <source>
        <dbReference type="SAM" id="SignalP"/>
    </source>
</evidence>
<accession>A0ABW7W727</accession>
<dbReference type="EMBL" id="JBIRYL010000013">
    <property type="protein sequence ID" value="MFI2233386.1"/>
    <property type="molecule type" value="Genomic_DNA"/>
</dbReference>
<keyword evidence="3" id="KW-1185">Reference proteome</keyword>
<feature type="signal peptide" evidence="1">
    <location>
        <begin position="1"/>
        <end position="26"/>
    </location>
</feature>
<keyword evidence="1" id="KW-0732">Signal</keyword>
<evidence type="ECO:0000313" key="2">
    <source>
        <dbReference type="EMBL" id="MFI2233386.1"/>
    </source>
</evidence>
<organism evidence="2 3">
    <name type="scientific">Nocardia testacea</name>
    <dbReference type="NCBI Taxonomy" id="248551"/>
    <lineage>
        <taxon>Bacteria</taxon>
        <taxon>Bacillati</taxon>
        <taxon>Actinomycetota</taxon>
        <taxon>Actinomycetes</taxon>
        <taxon>Mycobacteriales</taxon>
        <taxon>Nocardiaceae</taxon>
        <taxon>Nocardia</taxon>
    </lineage>
</organism>
<dbReference type="Proteomes" id="UP001611494">
    <property type="component" value="Unassembled WGS sequence"/>
</dbReference>